<dbReference type="PROSITE" id="PS00226">
    <property type="entry name" value="IF_ROD_1"/>
    <property type="match status" value="1"/>
</dbReference>
<dbReference type="EMBL" id="CAJNOH010000025">
    <property type="protein sequence ID" value="CAF0775508.1"/>
    <property type="molecule type" value="Genomic_DNA"/>
</dbReference>
<dbReference type="GO" id="GO:0005200">
    <property type="term" value="F:structural constituent of cytoskeleton"/>
    <property type="evidence" value="ECO:0007669"/>
    <property type="project" value="TreeGrafter"/>
</dbReference>
<dbReference type="GO" id="GO:0006998">
    <property type="term" value="P:nuclear envelope organization"/>
    <property type="evidence" value="ECO:0007669"/>
    <property type="project" value="TreeGrafter"/>
</dbReference>
<dbReference type="AlphaFoldDB" id="A0A813R5H1"/>
<evidence type="ECO:0000256" key="4">
    <source>
        <dbReference type="SAM" id="Coils"/>
    </source>
</evidence>
<evidence type="ECO:0000313" key="9">
    <source>
        <dbReference type="Proteomes" id="UP000663870"/>
    </source>
</evidence>
<dbReference type="InterPro" id="IPR039008">
    <property type="entry name" value="IF_rod_dom"/>
</dbReference>
<dbReference type="InterPro" id="IPR018039">
    <property type="entry name" value="IF_conserved"/>
</dbReference>
<comment type="caution">
    <text evidence="6">The sequence shown here is derived from an EMBL/GenBank/DDBJ whole genome shotgun (WGS) entry which is preliminary data.</text>
</comment>
<name>A0A813R5H1_9BILA</name>
<evidence type="ECO:0000313" key="6">
    <source>
        <dbReference type="EMBL" id="CAF0775508.1"/>
    </source>
</evidence>
<reference evidence="6" key="1">
    <citation type="submission" date="2021-02" db="EMBL/GenBank/DDBJ databases">
        <authorList>
            <person name="Nowell W R."/>
        </authorList>
    </citation>
    <scope>NUCLEOTIDE SEQUENCE</scope>
</reference>
<keyword evidence="2 4" id="KW-0175">Coiled coil</keyword>
<evidence type="ECO:0000256" key="1">
    <source>
        <dbReference type="ARBA" id="ARBA00022754"/>
    </source>
</evidence>
<dbReference type="PANTHER" id="PTHR45721:SF12">
    <property type="entry name" value="INTERMEDIATE FILAMENT PROTEIN IFA-1"/>
    <property type="match status" value="1"/>
</dbReference>
<dbReference type="Gene3D" id="1.20.5.170">
    <property type="match status" value="1"/>
</dbReference>
<dbReference type="Proteomes" id="UP000663870">
    <property type="component" value="Unassembled WGS sequence"/>
</dbReference>
<feature type="domain" description="IF rod" evidence="5">
    <location>
        <begin position="106"/>
        <end position="464"/>
    </location>
</feature>
<comment type="similarity">
    <text evidence="3">Belongs to the intermediate filament family.</text>
</comment>
<proteinExistence type="inferred from homology"/>
<dbReference type="GO" id="GO:0031507">
    <property type="term" value="P:heterochromatin formation"/>
    <property type="evidence" value="ECO:0007669"/>
    <property type="project" value="TreeGrafter"/>
</dbReference>
<evidence type="ECO:0000313" key="7">
    <source>
        <dbReference type="EMBL" id="CAF0786277.1"/>
    </source>
</evidence>
<dbReference type="Proteomes" id="UP000663854">
    <property type="component" value="Unassembled WGS sequence"/>
</dbReference>
<sequence length="601" mass="70620">MMNKSINDQTSVDINNGTSVIGTVSSDLLLDHLPLRCSTPAFKSRLPSFRTLPLSSSYTDTSIVQTSTNIDLNNIENYSNLMSSSMFRTPSFAMLKPSSFNQKREKERSELSTLNDKFADYVEAVRYFEAHNKKIQMDVNLLNEKQREICQKTKTIFETEVTQLKQVVEQLLKEKNNSFATAQNAQNPILPLKQQLNQTFKERDSSKYETDKIERHLSSIEGDIQMYNRRIAYQDTEHEKWKQFINHIQRLLLQGKNEIQNEILMHTSCDQAVKRLRLDISRLHEQEQQKLNDLKQSSFILSSNGTNERALMFKSELGNAIRRIRQDFEREHDLQRNECYQKFSQSYDEIVRQYSEFANFLLNEREQERIKQEEEHIRLEIQHIRTNTDVLKQKNSELKLHIRELEINFEMSENENKCIQQTQQNQIDQWKLKHEKITKDYEDVTNKQISLEQEIETYRNLLEGTMKPVIDNITEGYNLMTTNQMKKEKQKNLFNQKPLSTSVDSILSTSYPLSTYDTNNSHVSFMTLNLNNDQSSHSSIPIRDSLTTTYKNNFEKSQSVEDICVKTNDNDQYVVEKNEQANVESLSNNRIPIHIETRRKN</sequence>
<dbReference type="Pfam" id="PF00038">
    <property type="entry name" value="Filament"/>
    <property type="match status" value="1"/>
</dbReference>
<organism evidence="6 8">
    <name type="scientific">Rotaria sordida</name>
    <dbReference type="NCBI Taxonomy" id="392033"/>
    <lineage>
        <taxon>Eukaryota</taxon>
        <taxon>Metazoa</taxon>
        <taxon>Spiralia</taxon>
        <taxon>Gnathifera</taxon>
        <taxon>Rotifera</taxon>
        <taxon>Eurotatoria</taxon>
        <taxon>Bdelloidea</taxon>
        <taxon>Philodinida</taxon>
        <taxon>Philodinidae</taxon>
        <taxon>Rotaria</taxon>
    </lineage>
</organism>
<feature type="coiled-coil region" evidence="4">
    <location>
        <begin position="362"/>
        <end position="461"/>
    </location>
</feature>
<dbReference type="GO" id="GO:0005882">
    <property type="term" value="C:intermediate filament"/>
    <property type="evidence" value="ECO:0007669"/>
    <property type="project" value="UniProtKB-KW"/>
</dbReference>
<keyword evidence="1 3" id="KW-0403">Intermediate filament</keyword>
<dbReference type="GO" id="GO:0051664">
    <property type="term" value="P:nuclear pore localization"/>
    <property type="evidence" value="ECO:0007669"/>
    <property type="project" value="TreeGrafter"/>
</dbReference>
<dbReference type="SUPFAM" id="SSF64593">
    <property type="entry name" value="Intermediate filament protein, coiled coil region"/>
    <property type="match status" value="2"/>
</dbReference>
<dbReference type="PANTHER" id="PTHR45721">
    <property type="entry name" value="LAMIN DM0-RELATED"/>
    <property type="match status" value="1"/>
</dbReference>
<gene>
    <name evidence="7" type="ORF">JXQ802_LOCUS3494</name>
    <name evidence="6" type="ORF">PYM288_LOCUS3338</name>
</gene>
<keyword evidence="9" id="KW-1185">Reference proteome</keyword>
<evidence type="ECO:0000256" key="3">
    <source>
        <dbReference type="RuleBase" id="RU000685"/>
    </source>
</evidence>
<evidence type="ECO:0000259" key="5">
    <source>
        <dbReference type="Pfam" id="PF00038"/>
    </source>
</evidence>
<protein>
    <recommendedName>
        <fullName evidence="5">IF rod domain-containing protein</fullName>
    </recommendedName>
</protein>
<dbReference type="GO" id="GO:0090435">
    <property type="term" value="P:protein localization to nuclear envelope"/>
    <property type="evidence" value="ECO:0007669"/>
    <property type="project" value="TreeGrafter"/>
</dbReference>
<evidence type="ECO:0000256" key="2">
    <source>
        <dbReference type="ARBA" id="ARBA00023054"/>
    </source>
</evidence>
<dbReference type="GO" id="GO:0005652">
    <property type="term" value="C:nuclear lamina"/>
    <property type="evidence" value="ECO:0007669"/>
    <property type="project" value="TreeGrafter"/>
</dbReference>
<evidence type="ECO:0000313" key="8">
    <source>
        <dbReference type="Proteomes" id="UP000663854"/>
    </source>
</evidence>
<dbReference type="EMBL" id="CAJNOL010000047">
    <property type="protein sequence ID" value="CAF0786277.1"/>
    <property type="molecule type" value="Genomic_DNA"/>
</dbReference>
<accession>A0A813R5H1</accession>
<dbReference type="GO" id="GO:0007097">
    <property type="term" value="P:nuclear migration"/>
    <property type="evidence" value="ECO:0007669"/>
    <property type="project" value="TreeGrafter"/>
</dbReference>